<keyword evidence="3" id="KW-1185">Reference proteome</keyword>
<proteinExistence type="predicted"/>
<gene>
    <name evidence="2" type="primary">Dper\GL19506</name>
    <name evidence="2" type="ORF">Dper_GL19506</name>
</gene>
<dbReference type="Proteomes" id="UP000008744">
    <property type="component" value="Unassembled WGS sequence"/>
</dbReference>
<accession>B4G9M2</accession>
<feature type="compositionally biased region" description="Basic and acidic residues" evidence="1">
    <location>
        <begin position="1"/>
        <end position="31"/>
    </location>
</feature>
<dbReference type="EMBL" id="CH479180">
    <property type="protein sequence ID" value="EDW29052.1"/>
    <property type="molecule type" value="Genomic_DNA"/>
</dbReference>
<sequence length="99" mass="11814">MTVPRGDWRRETGDRRQQPEDKRQDPGDRQMRQSLKCIMTRYILPDKRPWALNFTFRVLRRSSPSGGQEYLLRARGYAQHRLPASPFWSSGSYERVCDR</sequence>
<name>B4G9M2_DROPE</name>
<evidence type="ECO:0000313" key="3">
    <source>
        <dbReference type="Proteomes" id="UP000008744"/>
    </source>
</evidence>
<reference evidence="2 3" key="1">
    <citation type="journal article" date="2007" name="Nature">
        <title>Evolution of genes and genomes on the Drosophila phylogeny.</title>
        <authorList>
            <consortium name="Drosophila 12 Genomes Consortium"/>
            <person name="Clark A.G."/>
            <person name="Eisen M.B."/>
            <person name="Smith D.R."/>
            <person name="Bergman C.M."/>
            <person name="Oliver B."/>
            <person name="Markow T.A."/>
            <person name="Kaufman T.C."/>
            <person name="Kellis M."/>
            <person name="Gelbart W."/>
            <person name="Iyer V.N."/>
            <person name="Pollard D.A."/>
            <person name="Sackton T.B."/>
            <person name="Larracuente A.M."/>
            <person name="Singh N.D."/>
            <person name="Abad J.P."/>
            <person name="Abt D.N."/>
            <person name="Adryan B."/>
            <person name="Aguade M."/>
            <person name="Akashi H."/>
            <person name="Anderson W.W."/>
            <person name="Aquadro C.F."/>
            <person name="Ardell D.H."/>
            <person name="Arguello R."/>
            <person name="Artieri C.G."/>
            <person name="Barbash D.A."/>
            <person name="Barker D."/>
            <person name="Barsanti P."/>
            <person name="Batterham P."/>
            <person name="Batzoglou S."/>
            <person name="Begun D."/>
            <person name="Bhutkar A."/>
            <person name="Blanco E."/>
            <person name="Bosak S.A."/>
            <person name="Bradley R.K."/>
            <person name="Brand A.D."/>
            <person name="Brent M.R."/>
            <person name="Brooks A.N."/>
            <person name="Brown R.H."/>
            <person name="Butlin R.K."/>
            <person name="Caggese C."/>
            <person name="Calvi B.R."/>
            <person name="Bernardo de Carvalho A."/>
            <person name="Caspi A."/>
            <person name="Castrezana S."/>
            <person name="Celniker S.E."/>
            <person name="Chang J.L."/>
            <person name="Chapple C."/>
            <person name="Chatterji S."/>
            <person name="Chinwalla A."/>
            <person name="Civetta A."/>
            <person name="Clifton S.W."/>
            <person name="Comeron J.M."/>
            <person name="Costello J.C."/>
            <person name="Coyne J.A."/>
            <person name="Daub J."/>
            <person name="David R.G."/>
            <person name="Delcher A.L."/>
            <person name="Delehaunty K."/>
            <person name="Do C.B."/>
            <person name="Ebling H."/>
            <person name="Edwards K."/>
            <person name="Eickbush T."/>
            <person name="Evans J.D."/>
            <person name="Filipski A."/>
            <person name="Findeiss S."/>
            <person name="Freyhult E."/>
            <person name="Fulton L."/>
            <person name="Fulton R."/>
            <person name="Garcia A.C."/>
            <person name="Gardiner A."/>
            <person name="Garfield D.A."/>
            <person name="Garvin B.E."/>
            <person name="Gibson G."/>
            <person name="Gilbert D."/>
            <person name="Gnerre S."/>
            <person name="Godfrey J."/>
            <person name="Good R."/>
            <person name="Gotea V."/>
            <person name="Gravely B."/>
            <person name="Greenberg A.J."/>
            <person name="Griffiths-Jones S."/>
            <person name="Gross S."/>
            <person name="Guigo R."/>
            <person name="Gustafson E.A."/>
            <person name="Haerty W."/>
            <person name="Hahn M.W."/>
            <person name="Halligan D.L."/>
            <person name="Halpern A.L."/>
            <person name="Halter G.M."/>
            <person name="Han M.V."/>
            <person name="Heger A."/>
            <person name="Hillier L."/>
            <person name="Hinrichs A.S."/>
            <person name="Holmes I."/>
            <person name="Hoskins R.A."/>
            <person name="Hubisz M.J."/>
            <person name="Hultmark D."/>
            <person name="Huntley M.A."/>
            <person name="Jaffe D.B."/>
            <person name="Jagadeeshan S."/>
            <person name="Jeck W.R."/>
            <person name="Johnson J."/>
            <person name="Jones C.D."/>
            <person name="Jordan W.C."/>
            <person name="Karpen G.H."/>
            <person name="Kataoka E."/>
            <person name="Keightley P.D."/>
            <person name="Kheradpour P."/>
            <person name="Kirkness E.F."/>
            <person name="Koerich L.B."/>
            <person name="Kristiansen K."/>
            <person name="Kudrna D."/>
            <person name="Kulathinal R.J."/>
            <person name="Kumar S."/>
            <person name="Kwok R."/>
            <person name="Lander E."/>
            <person name="Langley C.H."/>
            <person name="Lapoint R."/>
            <person name="Lazzaro B.P."/>
            <person name="Lee S.J."/>
            <person name="Levesque L."/>
            <person name="Li R."/>
            <person name="Lin C.F."/>
            <person name="Lin M.F."/>
            <person name="Lindblad-Toh K."/>
            <person name="Llopart A."/>
            <person name="Long M."/>
            <person name="Low L."/>
            <person name="Lozovsky E."/>
            <person name="Lu J."/>
            <person name="Luo M."/>
            <person name="Machado C.A."/>
            <person name="Makalowski W."/>
            <person name="Marzo M."/>
            <person name="Matsuda M."/>
            <person name="Matzkin L."/>
            <person name="McAllister B."/>
            <person name="McBride C.S."/>
            <person name="McKernan B."/>
            <person name="McKernan K."/>
            <person name="Mendez-Lago M."/>
            <person name="Minx P."/>
            <person name="Mollenhauer M.U."/>
            <person name="Montooth K."/>
            <person name="Mount S.M."/>
            <person name="Mu X."/>
            <person name="Myers E."/>
            <person name="Negre B."/>
            <person name="Newfeld S."/>
            <person name="Nielsen R."/>
            <person name="Noor M.A."/>
            <person name="O'Grady P."/>
            <person name="Pachter L."/>
            <person name="Papaceit M."/>
            <person name="Parisi M.J."/>
            <person name="Parisi M."/>
            <person name="Parts L."/>
            <person name="Pedersen J.S."/>
            <person name="Pesole G."/>
            <person name="Phillippy A.M."/>
            <person name="Ponting C.P."/>
            <person name="Pop M."/>
            <person name="Porcelli D."/>
            <person name="Powell J.R."/>
            <person name="Prohaska S."/>
            <person name="Pruitt K."/>
            <person name="Puig M."/>
            <person name="Quesneville H."/>
            <person name="Ram K.R."/>
            <person name="Rand D."/>
            <person name="Rasmussen M.D."/>
            <person name="Reed L.K."/>
            <person name="Reenan R."/>
            <person name="Reily A."/>
            <person name="Remington K.A."/>
            <person name="Rieger T.T."/>
            <person name="Ritchie M.G."/>
            <person name="Robin C."/>
            <person name="Rogers Y.H."/>
            <person name="Rohde C."/>
            <person name="Rozas J."/>
            <person name="Rubenfield M.J."/>
            <person name="Ruiz A."/>
            <person name="Russo S."/>
            <person name="Salzberg S.L."/>
            <person name="Sanchez-Gracia A."/>
            <person name="Saranga D.J."/>
            <person name="Sato H."/>
            <person name="Schaeffer S.W."/>
            <person name="Schatz M.C."/>
            <person name="Schlenke T."/>
            <person name="Schwartz R."/>
            <person name="Segarra C."/>
            <person name="Singh R.S."/>
            <person name="Sirot L."/>
            <person name="Sirota M."/>
            <person name="Sisneros N.B."/>
            <person name="Smith C.D."/>
            <person name="Smith T.F."/>
            <person name="Spieth J."/>
            <person name="Stage D.E."/>
            <person name="Stark A."/>
            <person name="Stephan W."/>
            <person name="Strausberg R.L."/>
            <person name="Strempel S."/>
            <person name="Sturgill D."/>
            <person name="Sutton G."/>
            <person name="Sutton G.G."/>
            <person name="Tao W."/>
            <person name="Teichmann S."/>
            <person name="Tobari Y.N."/>
            <person name="Tomimura Y."/>
            <person name="Tsolas J.M."/>
            <person name="Valente V.L."/>
            <person name="Venter E."/>
            <person name="Venter J.C."/>
            <person name="Vicario S."/>
            <person name="Vieira F.G."/>
            <person name="Vilella A.J."/>
            <person name="Villasante A."/>
            <person name="Walenz B."/>
            <person name="Wang J."/>
            <person name="Wasserman M."/>
            <person name="Watts T."/>
            <person name="Wilson D."/>
            <person name="Wilson R.K."/>
            <person name="Wing R.A."/>
            <person name="Wolfner M.F."/>
            <person name="Wong A."/>
            <person name="Wong G.K."/>
            <person name="Wu C.I."/>
            <person name="Wu G."/>
            <person name="Yamamoto D."/>
            <person name="Yang H.P."/>
            <person name="Yang S.P."/>
            <person name="Yorke J.A."/>
            <person name="Yoshida K."/>
            <person name="Zdobnov E."/>
            <person name="Zhang P."/>
            <person name="Zhang Y."/>
            <person name="Zimin A.V."/>
            <person name="Baldwin J."/>
            <person name="Abdouelleil A."/>
            <person name="Abdulkadir J."/>
            <person name="Abebe A."/>
            <person name="Abera B."/>
            <person name="Abreu J."/>
            <person name="Acer S.C."/>
            <person name="Aftuck L."/>
            <person name="Alexander A."/>
            <person name="An P."/>
            <person name="Anderson E."/>
            <person name="Anderson S."/>
            <person name="Arachi H."/>
            <person name="Azer M."/>
            <person name="Bachantsang P."/>
            <person name="Barry A."/>
            <person name="Bayul T."/>
            <person name="Berlin A."/>
            <person name="Bessette D."/>
            <person name="Bloom T."/>
            <person name="Blye J."/>
            <person name="Boguslavskiy L."/>
            <person name="Bonnet C."/>
            <person name="Boukhgalter B."/>
            <person name="Bourzgui I."/>
            <person name="Brown A."/>
            <person name="Cahill P."/>
            <person name="Channer S."/>
            <person name="Cheshatsang Y."/>
            <person name="Chuda L."/>
            <person name="Citroen M."/>
            <person name="Collymore A."/>
            <person name="Cooke P."/>
            <person name="Costello M."/>
            <person name="D'Aco K."/>
            <person name="Daza R."/>
            <person name="De Haan G."/>
            <person name="DeGray S."/>
            <person name="DeMaso C."/>
            <person name="Dhargay N."/>
            <person name="Dooley K."/>
            <person name="Dooley E."/>
            <person name="Doricent M."/>
            <person name="Dorje P."/>
            <person name="Dorjee K."/>
            <person name="Dupes A."/>
            <person name="Elong R."/>
            <person name="Falk J."/>
            <person name="Farina A."/>
            <person name="Faro S."/>
            <person name="Ferguson D."/>
            <person name="Fisher S."/>
            <person name="Foley C.D."/>
            <person name="Franke A."/>
            <person name="Friedrich D."/>
            <person name="Gadbois L."/>
            <person name="Gearin G."/>
            <person name="Gearin C.R."/>
            <person name="Giannoukos G."/>
            <person name="Goode T."/>
            <person name="Graham J."/>
            <person name="Grandbois E."/>
            <person name="Grewal S."/>
            <person name="Gyaltsen K."/>
            <person name="Hafez N."/>
            <person name="Hagos B."/>
            <person name="Hall J."/>
            <person name="Henson C."/>
            <person name="Hollinger A."/>
            <person name="Honan T."/>
            <person name="Huard M.D."/>
            <person name="Hughes L."/>
            <person name="Hurhula B."/>
            <person name="Husby M.E."/>
            <person name="Kamat A."/>
            <person name="Kanga B."/>
            <person name="Kashin S."/>
            <person name="Khazanovich D."/>
            <person name="Kisner P."/>
            <person name="Lance K."/>
            <person name="Lara M."/>
            <person name="Lee W."/>
            <person name="Lennon N."/>
            <person name="Letendre F."/>
            <person name="LeVine R."/>
            <person name="Lipovsky A."/>
            <person name="Liu X."/>
            <person name="Liu J."/>
            <person name="Liu S."/>
            <person name="Lokyitsang T."/>
            <person name="Lokyitsang Y."/>
            <person name="Lubonja R."/>
            <person name="Lui A."/>
            <person name="MacDonald P."/>
            <person name="Magnisalis V."/>
            <person name="Maru K."/>
            <person name="Matthews C."/>
            <person name="McCusker W."/>
            <person name="McDonough S."/>
            <person name="Mehta T."/>
            <person name="Meldrim J."/>
            <person name="Meneus L."/>
            <person name="Mihai O."/>
            <person name="Mihalev A."/>
            <person name="Mihova T."/>
            <person name="Mittelman R."/>
            <person name="Mlenga V."/>
            <person name="Montmayeur A."/>
            <person name="Mulrain L."/>
            <person name="Navidi A."/>
            <person name="Naylor J."/>
            <person name="Negash T."/>
            <person name="Nguyen T."/>
            <person name="Nguyen N."/>
            <person name="Nicol R."/>
            <person name="Norbu C."/>
            <person name="Norbu N."/>
            <person name="Novod N."/>
            <person name="O'Neill B."/>
            <person name="Osman S."/>
            <person name="Markiewicz E."/>
            <person name="Oyono O.L."/>
            <person name="Patti C."/>
            <person name="Phunkhang P."/>
            <person name="Pierre F."/>
            <person name="Priest M."/>
            <person name="Raghuraman S."/>
            <person name="Rege F."/>
            <person name="Reyes R."/>
            <person name="Rise C."/>
            <person name="Rogov P."/>
            <person name="Ross K."/>
            <person name="Ryan E."/>
            <person name="Settipalli S."/>
            <person name="Shea T."/>
            <person name="Sherpa N."/>
            <person name="Shi L."/>
            <person name="Shih D."/>
            <person name="Sparrow T."/>
            <person name="Spaulding J."/>
            <person name="Stalker J."/>
            <person name="Stange-Thomann N."/>
            <person name="Stavropoulos S."/>
            <person name="Stone C."/>
            <person name="Strader C."/>
            <person name="Tesfaye S."/>
            <person name="Thomson T."/>
            <person name="Thoulutsang Y."/>
            <person name="Thoulutsang D."/>
            <person name="Topham K."/>
            <person name="Topping I."/>
            <person name="Tsamla T."/>
            <person name="Vassiliev H."/>
            <person name="Vo A."/>
            <person name="Wangchuk T."/>
            <person name="Wangdi T."/>
            <person name="Weiand M."/>
            <person name="Wilkinson J."/>
            <person name="Wilson A."/>
            <person name="Yadav S."/>
            <person name="Young G."/>
            <person name="Yu Q."/>
            <person name="Zembek L."/>
            <person name="Zhong D."/>
            <person name="Zimmer A."/>
            <person name="Zwirko Z."/>
            <person name="Jaffe D.B."/>
            <person name="Alvarez P."/>
            <person name="Brockman W."/>
            <person name="Butler J."/>
            <person name="Chin C."/>
            <person name="Gnerre S."/>
            <person name="Grabherr M."/>
            <person name="Kleber M."/>
            <person name="Mauceli E."/>
            <person name="MacCallum I."/>
        </authorList>
    </citation>
    <scope>NUCLEOTIDE SEQUENCE [LARGE SCALE GENOMIC DNA]</scope>
    <source>
        <strain evidence="3">MSH-3 / Tucson 14011-0111.49</strain>
    </source>
</reference>
<evidence type="ECO:0000256" key="1">
    <source>
        <dbReference type="SAM" id="MobiDB-lite"/>
    </source>
</evidence>
<evidence type="ECO:0000313" key="2">
    <source>
        <dbReference type="EMBL" id="EDW29052.1"/>
    </source>
</evidence>
<dbReference type="AlphaFoldDB" id="B4G9M2"/>
<protein>
    <submittedName>
        <fullName evidence="2">GL19506</fullName>
    </submittedName>
</protein>
<feature type="region of interest" description="Disordered" evidence="1">
    <location>
        <begin position="1"/>
        <end position="32"/>
    </location>
</feature>
<dbReference type="HOGENOM" id="CLU_2322792_0_0_1"/>
<organism evidence="3">
    <name type="scientific">Drosophila persimilis</name>
    <name type="common">Fruit fly</name>
    <dbReference type="NCBI Taxonomy" id="7234"/>
    <lineage>
        <taxon>Eukaryota</taxon>
        <taxon>Metazoa</taxon>
        <taxon>Ecdysozoa</taxon>
        <taxon>Arthropoda</taxon>
        <taxon>Hexapoda</taxon>
        <taxon>Insecta</taxon>
        <taxon>Pterygota</taxon>
        <taxon>Neoptera</taxon>
        <taxon>Endopterygota</taxon>
        <taxon>Diptera</taxon>
        <taxon>Brachycera</taxon>
        <taxon>Muscomorpha</taxon>
        <taxon>Ephydroidea</taxon>
        <taxon>Drosophilidae</taxon>
        <taxon>Drosophila</taxon>
        <taxon>Sophophora</taxon>
    </lineage>
</organism>